<dbReference type="FunFam" id="2.40.70.10:FF:000085">
    <property type="entry name" value="Aspartic-type endopeptidase (CtsD), putative"/>
    <property type="match status" value="1"/>
</dbReference>
<protein>
    <recommendedName>
        <fullName evidence="7">Peptidase A1 domain-containing protein</fullName>
    </recommendedName>
</protein>
<evidence type="ECO:0000256" key="4">
    <source>
        <dbReference type="SAM" id="MobiDB-lite"/>
    </source>
</evidence>
<keyword evidence="6" id="KW-0732">Signal</keyword>
<gene>
    <name evidence="8" type="ORF">Trco_007367</name>
</gene>
<feature type="disulfide bond" evidence="3">
    <location>
        <begin position="158"/>
        <end position="163"/>
    </location>
</feature>
<dbReference type="Gene3D" id="2.40.70.10">
    <property type="entry name" value="Acid Proteases"/>
    <property type="match status" value="2"/>
</dbReference>
<evidence type="ECO:0000256" key="6">
    <source>
        <dbReference type="SAM" id="SignalP"/>
    </source>
</evidence>
<feature type="active site" evidence="2">
    <location>
        <position position="145"/>
    </location>
</feature>
<feature type="region of interest" description="Disordered" evidence="4">
    <location>
        <begin position="444"/>
        <end position="463"/>
    </location>
</feature>
<name>A0A9P8TRI5_9HYPO</name>
<dbReference type="CDD" id="cd05471">
    <property type="entry name" value="pepsin_like"/>
    <property type="match status" value="1"/>
</dbReference>
<comment type="caution">
    <text evidence="8">The sequence shown here is derived from an EMBL/GenBank/DDBJ whole genome shotgun (WGS) entry which is preliminary data.</text>
</comment>
<dbReference type="Proteomes" id="UP000827724">
    <property type="component" value="Unassembled WGS sequence"/>
</dbReference>
<feature type="transmembrane region" description="Helical" evidence="5">
    <location>
        <begin position="521"/>
        <end position="542"/>
    </location>
</feature>
<feature type="domain" description="Peptidase A1" evidence="7">
    <location>
        <begin position="127"/>
        <end position="429"/>
    </location>
</feature>
<organism evidence="8 9">
    <name type="scientific">Trichoderma cornu-damae</name>
    <dbReference type="NCBI Taxonomy" id="654480"/>
    <lineage>
        <taxon>Eukaryota</taxon>
        <taxon>Fungi</taxon>
        <taxon>Dikarya</taxon>
        <taxon>Ascomycota</taxon>
        <taxon>Pezizomycotina</taxon>
        <taxon>Sordariomycetes</taxon>
        <taxon>Hypocreomycetidae</taxon>
        <taxon>Hypocreales</taxon>
        <taxon>Hypocreaceae</taxon>
        <taxon>Trichoderma</taxon>
    </lineage>
</organism>
<dbReference type="GO" id="GO:0004190">
    <property type="term" value="F:aspartic-type endopeptidase activity"/>
    <property type="evidence" value="ECO:0007669"/>
    <property type="project" value="InterPro"/>
</dbReference>
<evidence type="ECO:0000256" key="5">
    <source>
        <dbReference type="SAM" id="Phobius"/>
    </source>
</evidence>
<feature type="chain" id="PRO_5040350178" description="Peptidase A1 domain-containing protein" evidence="6">
    <location>
        <begin position="21"/>
        <end position="543"/>
    </location>
</feature>
<dbReference type="SUPFAM" id="SSF50630">
    <property type="entry name" value="Acid proteases"/>
    <property type="match status" value="1"/>
</dbReference>
<evidence type="ECO:0000313" key="8">
    <source>
        <dbReference type="EMBL" id="KAH6603921.1"/>
    </source>
</evidence>
<feature type="disulfide bond" evidence="3">
    <location>
        <begin position="359"/>
        <end position="391"/>
    </location>
</feature>
<dbReference type="EMBL" id="JAIWOZ010000006">
    <property type="protein sequence ID" value="KAH6603921.1"/>
    <property type="molecule type" value="Genomic_DNA"/>
</dbReference>
<proteinExistence type="inferred from homology"/>
<dbReference type="Pfam" id="PF00026">
    <property type="entry name" value="Asp"/>
    <property type="match status" value="1"/>
</dbReference>
<dbReference type="InterPro" id="IPR021109">
    <property type="entry name" value="Peptidase_aspartic_dom_sf"/>
</dbReference>
<feature type="compositionally biased region" description="Polar residues" evidence="4">
    <location>
        <begin position="504"/>
        <end position="517"/>
    </location>
</feature>
<evidence type="ECO:0000313" key="9">
    <source>
        <dbReference type="Proteomes" id="UP000827724"/>
    </source>
</evidence>
<dbReference type="PANTHER" id="PTHR47966">
    <property type="entry name" value="BETA-SITE APP-CLEAVING ENZYME, ISOFORM A-RELATED"/>
    <property type="match status" value="1"/>
</dbReference>
<evidence type="ECO:0000256" key="3">
    <source>
        <dbReference type="PIRSR" id="PIRSR601461-2"/>
    </source>
</evidence>
<comment type="similarity">
    <text evidence="1">Belongs to the peptidase A1 family.</text>
</comment>
<accession>A0A9P8TRI5</accession>
<evidence type="ECO:0000259" key="7">
    <source>
        <dbReference type="PROSITE" id="PS51767"/>
    </source>
</evidence>
<dbReference type="InterPro" id="IPR033121">
    <property type="entry name" value="PEPTIDASE_A1"/>
</dbReference>
<dbReference type="InterPro" id="IPR034164">
    <property type="entry name" value="Pepsin-like_dom"/>
</dbReference>
<feature type="signal peptide" evidence="6">
    <location>
        <begin position="1"/>
        <end position="20"/>
    </location>
</feature>
<keyword evidence="3" id="KW-1015">Disulfide bond</keyword>
<dbReference type="InterPro" id="IPR001461">
    <property type="entry name" value="Aspartic_peptidase_A1"/>
</dbReference>
<dbReference type="GO" id="GO:0006508">
    <property type="term" value="P:proteolysis"/>
    <property type="evidence" value="ECO:0007669"/>
    <property type="project" value="InterPro"/>
</dbReference>
<feature type="compositionally biased region" description="Polar residues" evidence="4">
    <location>
        <begin position="444"/>
        <end position="459"/>
    </location>
</feature>
<keyword evidence="5" id="KW-1133">Transmembrane helix</keyword>
<evidence type="ECO:0000256" key="1">
    <source>
        <dbReference type="ARBA" id="ARBA00007447"/>
    </source>
</evidence>
<dbReference type="PRINTS" id="PR00792">
    <property type="entry name" value="PEPSIN"/>
</dbReference>
<reference evidence="8" key="1">
    <citation type="submission" date="2021-08" db="EMBL/GenBank/DDBJ databases">
        <title>Chromosome-Level Trichoderma cornu-damae using Hi-C Data.</title>
        <authorList>
            <person name="Kim C.S."/>
        </authorList>
    </citation>
    <scope>NUCLEOTIDE SEQUENCE</scope>
    <source>
        <strain evidence="8">KA19-0412C</strain>
    </source>
</reference>
<dbReference type="PANTHER" id="PTHR47966:SF75">
    <property type="entry name" value="ENDOPEPTIDASE (CTSD), PUTATIVE (AFU_ORTHOLOGUE AFUA_4G07040)-RELATED"/>
    <property type="match status" value="1"/>
</dbReference>
<keyword evidence="5" id="KW-0472">Membrane</keyword>
<sequence>MRSNTVLLAPLALLASGVLAFYPYTPPWLKEIEEHNKGEAKRSAGDDGLTFEMKQRAFRRAPASQEQKAAWQAALLAHKYNERSRRRSPGRGSHLQRRDNEFHIMEAVDPDEPNTAGLDQDGTDYSYFVQVQLGSRKTKLYMLVDTGAGSSWVMGTGCKTEACSLHDSFGPGDSDTLRTSTQDFSIAYGSGSVSGSLVNDTIEVAGMSLTYQFGLATNTSSDFVHFAFDGILGMSMNSGANENFLSALEGAGLLGKSIFSVALSRASDGYNDGEITFGSTNPSRYSGAITYTAIDAGTDWSIPLDDMSYGGNKAGVGGINAYIDTGTSYMFGPSKNVKALHAVVAGAQSSDGITWTVPCDTDTPLVVTFSGVDHAISTKDWISPKDSTGKCTSNVYGYEVVSGSWLFGDTFLKNVYAVFDKDQKRIGKWSPTRPTGMAVLTKSNTGFAKRTNTSPGNKNTTTTATGTSAAAAAAAAATATSTGAAAFDPASSTEPPMGLGGHETSGSAQPTQTTGSSGAAALVRSGGPTLVLCIFPFLVLLLA</sequence>
<evidence type="ECO:0000256" key="2">
    <source>
        <dbReference type="PIRSR" id="PIRSR601461-1"/>
    </source>
</evidence>
<dbReference type="PROSITE" id="PS51767">
    <property type="entry name" value="PEPTIDASE_A1"/>
    <property type="match status" value="1"/>
</dbReference>
<dbReference type="OrthoDB" id="660550at2759"/>
<dbReference type="AlphaFoldDB" id="A0A9P8TRI5"/>
<keyword evidence="9" id="KW-1185">Reference proteome</keyword>
<feature type="region of interest" description="Disordered" evidence="4">
    <location>
        <begin position="485"/>
        <end position="520"/>
    </location>
</feature>
<keyword evidence="5" id="KW-0812">Transmembrane</keyword>
<feature type="active site" evidence="2">
    <location>
        <position position="324"/>
    </location>
</feature>